<name>A0AAE6M2Y6_LEUCA</name>
<feature type="transmembrane region" description="Helical" evidence="1">
    <location>
        <begin position="49"/>
        <end position="71"/>
    </location>
</feature>
<accession>A0AAE6M2Y6</accession>
<dbReference type="OMA" id="FNIHLDF"/>
<dbReference type="AlphaFoldDB" id="A0AAE6M2Y6"/>
<sequence>MKKWQKAVLSLVTISYLIGLLLILWPRIVDLLISILERFNLDVMTDSQTIIRNYGIGLLILTVVILFVILFTPGQRTNIPISRTKQGRLALSNAGISHFIRTQLSGEGLSNIKVTVKNTRRHKKFYIVADSVYRSYTIEELPRITNTLTMKLTDLLAGVDRAPIKVDMQINQATKGNRKTTRVI</sequence>
<protein>
    <submittedName>
        <fullName evidence="2">Alkaline shock response membrane anchor protein AmaP</fullName>
    </submittedName>
</protein>
<evidence type="ECO:0000313" key="2">
    <source>
        <dbReference type="EMBL" id="QEA32749.1"/>
    </source>
</evidence>
<evidence type="ECO:0000256" key="1">
    <source>
        <dbReference type="SAM" id="Phobius"/>
    </source>
</evidence>
<dbReference type="EMBL" id="CP042374">
    <property type="protein sequence ID" value="QEA32749.1"/>
    <property type="molecule type" value="Genomic_DNA"/>
</dbReference>
<keyword evidence="1" id="KW-0812">Transmembrane</keyword>
<keyword evidence="1" id="KW-0472">Membrane</keyword>
<feature type="transmembrane region" description="Helical" evidence="1">
    <location>
        <begin position="7"/>
        <end position="29"/>
    </location>
</feature>
<dbReference type="GeneID" id="61186227"/>
<reference evidence="2 3" key="1">
    <citation type="submission" date="2019-06" db="EMBL/GenBank/DDBJ databases">
        <title>Genome analyses of bacteria isolated from kimchi.</title>
        <authorList>
            <person name="Lee S."/>
            <person name="Ahn S."/>
            <person name="Roh S."/>
        </authorList>
    </citation>
    <scope>NUCLEOTIDE SEQUENCE [LARGE SCALE GENOMIC DNA]</scope>
    <source>
        <strain evidence="2 3">CBA3620</strain>
    </source>
</reference>
<dbReference type="RefSeq" id="WP_014974380.1">
    <property type="nucleotide sequence ID" value="NZ_BPKR01000001.1"/>
</dbReference>
<keyword evidence="1" id="KW-1133">Transmembrane helix</keyword>
<dbReference type="NCBIfam" id="NF033218">
    <property type="entry name" value="anchor_AmaP"/>
    <property type="match status" value="1"/>
</dbReference>
<evidence type="ECO:0000313" key="3">
    <source>
        <dbReference type="Proteomes" id="UP000321332"/>
    </source>
</evidence>
<gene>
    <name evidence="2" type="primary">amaP</name>
    <name evidence="2" type="ORF">FGL89_00645</name>
</gene>
<dbReference type="Proteomes" id="UP000321332">
    <property type="component" value="Chromosome"/>
</dbReference>
<proteinExistence type="predicted"/>
<organism evidence="2 3">
    <name type="scientific">Leuconostoc carnosum</name>
    <dbReference type="NCBI Taxonomy" id="1252"/>
    <lineage>
        <taxon>Bacteria</taxon>
        <taxon>Bacillati</taxon>
        <taxon>Bacillota</taxon>
        <taxon>Bacilli</taxon>
        <taxon>Lactobacillales</taxon>
        <taxon>Lactobacillaceae</taxon>
        <taxon>Leuconostoc</taxon>
    </lineage>
</organism>